<dbReference type="AlphaFoldDB" id="A0AAD5IEB9"/>
<evidence type="ECO:0000313" key="2">
    <source>
        <dbReference type="Proteomes" id="UP001064489"/>
    </source>
</evidence>
<organism evidence="1 2">
    <name type="scientific">Acer negundo</name>
    <name type="common">Box elder</name>
    <dbReference type="NCBI Taxonomy" id="4023"/>
    <lineage>
        <taxon>Eukaryota</taxon>
        <taxon>Viridiplantae</taxon>
        <taxon>Streptophyta</taxon>
        <taxon>Embryophyta</taxon>
        <taxon>Tracheophyta</taxon>
        <taxon>Spermatophyta</taxon>
        <taxon>Magnoliopsida</taxon>
        <taxon>eudicotyledons</taxon>
        <taxon>Gunneridae</taxon>
        <taxon>Pentapetalae</taxon>
        <taxon>rosids</taxon>
        <taxon>malvids</taxon>
        <taxon>Sapindales</taxon>
        <taxon>Sapindaceae</taxon>
        <taxon>Hippocastanoideae</taxon>
        <taxon>Acereae</taxon>
        <taxon>Acer</taxon>
    </lineage>
</organism>
<accession>A0AAD5IEB9</accession>
<gene>
    <name evidence="1" type="ORF">LWI28_014981</name>
</gene>
<reference evidence="1" key="2">
    <citation type="submission" date="2023-02" db="EMBL/GenBank/DDBJ databases">
        <authorList>
            <person name="Swenson N.G."/>
            <person name="Wegrzyn J.L."/>
            <person name="Mcevoy S.L."/>
        </authorList>
    </citation>
    <scope>NUCLEOTIDE SEQUENCE</scope>
    <source>
        <strain evidence="1">91603</strain>
        <tissue evidence="1">Leaf</tissue>
    </source>
</reference>
<reference evidence="1" key="1">
    <citation type="journal article" date="2022" name="Plant J.">
        <title>Strategies of tolerance reflected in two North American maple genomes.</title>
        <authorList>
            <person name="McEvoy S.L."/>
            <person name="Sezen U.U."/>
            <person name="Trouern-Trend A."/>
            <person name="McMahon S.M."/>
            <person name="Schaberg P.G."/>
            <person name="Yang J."/>
            <person name="Wegrzyn J.L."/>
            <person name="Swenson N.G."/>
        </authorList>
    </citation>
    <scope>NUCLEOTIDE SEQUENCE</scope>
    <source>
        <strain evidence="1">91603</strain>
    </source>
</reference>
<evidence type="ECO:0000313" key="1">
    <source>
        <dbReference type="EMBL" id="KAI9161160.1"/>
    </source>
</evidence>
<protein>
    <submittedName>
        <fullName evidence="1">Uncharacterized protein</fullName>
    </submittedName>
</protein>
<name>A0AAD5IEB9_ACENE</name>
<comment type="caution">
    <text evidence="1">The sequence shown here is derived from an EMBL/GenBank/DDBJ whole genome shotgun (WGS) entry which is preliminary data.</text>
</comment>
<keyword evidence="2" id="KW-1185">Reference proteome</keyword>
<sequence>MAFGTISVYNNNTNFYLQLDNLQTIPSNVKTGSYRGRITYRSSGTCSSHVWKDSREVWYLINMLQGTFSNLACSIISIMGVIDKCSTHIWVSRNFIYYFISPQAISFPEAAERTVRTTREATHPRFIQEVGHTSSFREGQRRRGGLTANSDFTTTRGLDGYEWVSSLLILEWVVGMARATGK</sequence>
<dbReference type="EMBL" id="JAJSOW010000106">
    <property type="protein sequence ID" value="KAI9161160.1"/>
    <property type="molecule type" value="Genomic_DNA"/>
</dbReference>
<proteinExistence type="predicted"/>
<dbReference type="Proteomes" id="UP001064489">
    <property type="component" value="Chromosome 2"/>
</dbReference>